<feature type="binding site" evidence="3">
    <location>
        <position position="71"/>
    </location>
    <ligand>
        <name>substrate</name>
    </ligand>
</feature>
<dbReference type="PRINTS" id="PR00139">
    <property type="entry name" value="ASNGLNASE"/>
</dbReference>
<evidence type="ECO:0000256" key="2">
    <source>
        <dbReference type="PIRSR" id="PIRSR001220-1"/>
    </source>
</evidence>
<evidence type="ECO:0000256" key="1">
    <source>
        <dbReference type="ARBA" id="ARBA00010518"/>
    </source>
</evidence>
<dbReference type="GO" id="GO:0004067">
    <property type="term" value="F:asparaginase activity"/>
    <property type="evidence" value="ECO:0007669"/>
    <property type="project" value="UniProtKB-UniRule"/>
</dbReference>
<organism evidence="6 7">
    <name type="scientific">Candidatus Magasanikbacteria bacterium RIFOXYD2_FULL_41_14</name>
    <dbReference type="NCBI Taxonomy" id="1798709"/>
    <lineage>
        <taxon>Bacteria</taxon>
        <taxon>Candidatus Magasanikiibacteriota</taxon>
    </lineage>
</organism>
<dbReference type="SMART" id="SM00870">
    <property type="entry name" value="Asparaginase"/>
    <property type="match status" value="1"/>
</dbReference>
<dbReference type="PANTHER" id="PTHR11707:SF28">
    <property type="entry name" value="60 KDA LYSOPHOSPHOLIPASE"/>
    <property type="match status" value="1"/>
</dbReference>
<sequence length="368" mass="40914">MSLLLNMKELKERRILILYTGGTIGMKPSVKLGGLSPGSMEDLQKNLPELQELPYQLEWEEFRFEGELIDSSNANIDYYNELGKKLAEQHDKYDGIVVVFGTDTMGPSAAAISYQLEGLKTPIVFTGSMEPNTKEGSDGPQNMLDAVNIAAQSGNEISAINEVTVCMHGKLFKGVHARKYSARSESRAAFDGVGEDPIAEINAEGIKINNNTIQAKDENQKFEFHELKKPDIVPIAVCSEFGGSKKSKLRVATDADAILLYDLPKEQLLGTNSQLYKDIKIIAPDKIIFFTGKTEITDPKWVRLEAVPDFLQIMAKANYVLSRANNDDEIRLLAEGNLRGEGKGPLLNEGEMLSEMRREKEVRVLDKR</sequence>
<evidence type="ECO:0000256" key="4">
    <source>
        <dbReference type="PROSITE-ProRule" id="PRU10099"/>
    </source>
</evidence>
<dbReference type="STRING" id="1798709.A2538_03520"/>
<dbReference type="SUPFAM" id="SSF53774">
    <property type="entry name" value="Glutaminase/Asparaginase"/>
    <property type="match status" value="1"/>
</dbReference>
<comment type="caution">
    <text evidence="6">The sequence shown here is derived from an EMBL/GenBank/DDBJ whole genome shotgun (WGS) entry which is preliminary data.</text>
</comment>
<accession>A0A1F6PCX6</accession>
<dbReference type="PROSITE" id="PS00144">
    <property type="entry name" value="ASN_GLN_ASE_1"/>
    <property type="match status" value="1"/>
</dbReference>
<dbReference type="PANTHER" id="PTHR11707">
    <property type="entry name" value="L-ASPARAGINASE"/>
    <property type="match status" value="1"/>
</dbReference>
<dbReference type="EMBL" id="MFRE01000015">
    <property type="protein sequence ID" value="OGH93910.1"/>
    <property type="molecule type" value="Genomic_DNA"/>
</dbReference>
<dbReference type="PROSITE" id="PS51732">
    <property type="entry name" value="ASN_GLN_ASE_3"/>
    <property type="match status" value="1"/>
</dbReference>
<dbReference type="Proteomes" id="UP000178254">
    <property type="component" value="Unassembled WGS sequence"/>
</dbReference>
<feature type="active site" evidence="4">
    <location>
        <position position="23"/>
    </location>
</feature>
<dbReference type="SFLD" id="SFLDS00057">
    <property type="entry name" value="Glutaminase/Asparaginase"/>
    <property type="match status" value="1"/>
</dbReference>
<dbReference type="Gene3D" id="3.40.50.1170">
    <property type="entry name" value="L-asparaginase, N-terminal domain"/>
    <property type="match status" value="1"/>
</dbReference>
<dbReference type="AlphaFoldDB" id="A0A1F6PCX6"/>
<dbReference type="InterPro" id="IPR020827">
    <property type="entry name" value="Asparaginase/glutaminase_AS1"/>
</dbReference>
<feature type="domain" description="L-asparaginase N-terminal" evidence="5">
    <location>
        <begin position="14"/>
        <end position="212"/>
    </location>
</feature>
<reference evidence="6 7" key="1">
    <citation type="journal article" date="2016" name="Nat. Commun.">
        <title>Thousands of microbial genomes shed light on interconnected biogeochemical processes in an aquifer system.</title>
        <authorList>
            <person name="Anantharaman K."/>
            <person name="Brown C.T."/>
            <person name="Hug L.A."/>
            <person name="Sharon I."/>
            <person name="Castelle C.J."/>
            <person name="Probst A.J."/>
            <person name="Thomas B.C."/>
            <person name="Singh A."/>
            <person name="Wilkins M.J."/>
            <person name="Karaoz U."/>
            <person name="Brodie E.L."/>
            <person name="Williams K.H."/>
            <person name="Hubbard S.S."/>
            <person name="Banfield J.F."/>
        </authorList>
    </citation>
    <scope>NUCLEOTIDE SEQUENCE [LARGE SCALE GENOMIC DNA]</scope>
</reference>
<comment type="similarity">
    <text evidence="1">Belongs to the asparaginase 1 family.</text>
</comment>
<gene>
    <name evidence="6" type="ORF">A2538_03520</name>
</gene>
<evidence type="ECO:0000259" key="5">
    <source>
        <dbReference type="Pfam" id="PF00710"/>
    </source>
</evidence>
<evidence type="ECO:0000313" key="6">
    <source>
        <dbReference type="EMBL" id="OGH93910.1"/>
    </source>
</evidence>
<evidence type="ECO:0000313" key="7">
    <source>
        <dbReference type="Proteomes" id="UP000178254"/>
    </source>
</evidence>
<proteinExistence type="inferred from homology"/>
<name>A0A1F6PCX6_9BACT</name>
<dbReference type="PIRSF" id="PIRSF500176">
    <property type="entry name" value="L_ASNase"/>
    <property type="match status" value="1"/>
</dbReference>
<feature type="binding site" evidence="3">
    <location>
        <begin position="102"/>
        <end position="103"/>
    </location>
    <ligand>
        <name>substrate</name>
    </ligand>
</feature>
<dbReference type="Pfam" id="PF00710">
    <property type="entry name" value="Asparaginase"/>
    <property type="match status" value="1"/>
</dbReference>
<dbReference type="InterPro" id="IPR006034">
    <property type="entry name" value="Asparaginase/glutaminase-like"/>
</dbReference>
<dbReference type="GO" id="GO:0006520">
    <property type="term" value="P:amino acid metabolic process"/>
    <property type="evidence" value="ECO:0007669"/>
    <property type="project" value="InterPro"/>
</dbReference>
<dbReference type="PIRSF" id="PIRSF001220">
    <property type="entry name" value="L-ASNase_gatD"/>
    <property type="match status" value="1"/>
</dbReference>
<dbReference type="InterPro" id="IPR036152">
    <property type="entry name" value="Asp/glu_Ase-like_sf"/>
</dbReference>
<protein>
    <recommendedName>
        <fullName evidence="5">L-asparaginase N-terminal domain-containing protein</fullName>
    </recommendedName>
</protein>
<dbReference type="InterPro" id="IPR027474">
    <property type="entry name" value="L-asparaginase_N"/>
</dbReference>
<dbReference type="InterPro" id="IPR037152">
    <property type="entry name" value="L-asparaginase_N_sf"/>
</dbReference>
<evidence type="ECO:0000256" key="3">
    <source>
        <dbReference type="PIRSR" id="PIRSR001220-2"/>
    </source>
</evidence>
<feature type="active site" description="O-isoaspartyl threonine intermediate" evidence="2">
    <location>
        <position position="23"/>
    </location>
</feature>